<reference evidence="9" key="1">
    <citation type="submission" date="2013-03" db="EMBL/GenBank/DDBJ databases">
        <title>The Genome Sequence of Anopheles epiroticus epiroticus2.</title>
        <authorList>
            <consortium name="The Broad Institute Genomics Platform"/>
            <person name="Neafsey D.E."/>
            <person name="Howell P."/>
            <person name="Walker B."/>
            <person name="Young S.K."/>
            <person name="Zeng Q."/>
            <person name="Gargeya S."/>
            <person name="Fitzgerald M."/>
            <person name="Haas B."/>
            <person name="Abouelleil A."/>
            <person name="Allen A.W."/>
            <person name="Alvarado L."/>
            <person name="Arachchi H.M."/>
            <person name="Berlin A.M."/>
            <person name="Chapman S.B."/>
            <person name="Gainer-Dewar J."/>
            <person name="Goldberg J."/>
            <person name="Griggs A."/>
            <person name="Gujja S."/>
            <person name="Hansen M."/>
            <person name="Howarth C."/>
            <person name="Imamovic A."/>
            <person name="Ireland A."/>
            <person name="Larimer J."/>
            <person name="McCowan C."/>
            <person name="Murphy C."/>
            <person name="Pearson M."/>
            <person name="Poon T.W."/>
            <person name="Priest M."/>
            <person name="Roberts A."/>
            <person name="Saif S."/>
            <person name="Shea T."/>
            <person name="Sisk P."/>
            <person name="Sykes S."/>
            <person name="Wortman J."/>
            <person name="Nusbaum C."/>
            <person name="Birren B."/>
        </authorList>
    </citation>
    <scope>NUCLEOTIDE SEQUENCE [LARGE SCALE GENOMIC DNA]</scope>
    <source>
        <strain evidence="9">Epiroticus2</strain>
    </source>
</reference>
<dbReference type="InterPro" id="IPR001849">
    <property type="entry name" value="PH_domain"/>
</dbReference>
<dbReference type="GO" id="GO:0009966">
    <property type="term" value="P:regulation of signal transduction"/>
    <property type="evidence" value="ECO:0007669"/>
    <property type="project" value="TreeGrafter"/>
</dbReference>
<dbReference type="PROSITE" id="PS50003">
    <property type="entry name" value="PH_DOMAIN"/>
    <property type="match status" value="1"/>
</dbReference>
<dbReference type="CDD" id="cd01264">
    <property type="entry name" value="PH_MELT_VEPH1"/>
    <property type="match status" value="1"/>
</dbReference>
<dbReference type="InterPro" id="IPR011993">
    <property type="entry name" value="PH-like_dom_sf"/>
</dbReference>
<name>A0A182PQF7_9DIPT</name>
<keyword evidence="6" id="KW-1133">Transmembrane helix</keyword>
<evidence type="ECO:0000256" key="4">
    <source>
        <dbReference type="ARBA" id="ARBA00023136"/>
    </source>
</evidence>
<dbReference type="PANTHER" id="PTHR21630">
    <property type="entry name" value="VEPH-A/MELTED"/>
    <property type="match status" value="1"/>
</dbReference>
<protein>
    <recommendedName>
        <fullName evidence="7">PH domain-containing protein</fullName>
    </recommendedName>
</protein>
<feature type="region of interest" description="Disordered" evidence="5">
    <location>
        <begin position="529"/>
        <end position="579"/>
    </location>
</feature>
<feature type="transmembrane region" description="Helical" evidence="6">
    <location>
        <begin position="1271"/>
        <end position="1296"/>
    </location>
</feature>
<feature type="compositionally biased region" description="Low complexity" evidence="5">
    <location>
        <begin position="386"/>
        <end position="401"/>
    </location>
</feature>
<evidence type="ECO:0000256" key="6">
    <source>
        <dbReference type="SAM" id="Phobius"/>
    </source>
</evidence>
<evidence type="ECO:0000256" key="1">
    <source>
        <dbReference type="ARBA" id="ARBA00004413"/>
    </source>
</evidence>
<dbReference type="Pfam" id="PF00169">
    <property type="entry name" value="PH"/>
    <property type="match status" value="1"/>
</dbReference>
<dbReference type="EnsemblMetazoa" id="AEPI009188-RA">
    <property type="protein sequence ID" value="AEPI009188-PA"/>
    <property type="gene ID" value="AEPI009188"/>
</dbReference>
<dbReference type="VEuPathDB" id="VectorBase:AEPI009188"/>
<dbReference type="GO" id="GO:0010314">
    <property type="term" value="F:phosphatidylinositol-5-phosphate binding"/>
    <property type="evidence" value="ECO:0007669"/>
    <property type="project" value="TreeGrafter"/>
</dbReference>
<dbReference type="Proteomes" id="UP000075885">
    <property type="component" value="Unassembled WGS sequence"/>
</dbReference>
<proteinExistence type="inferred from homology"/>
<dbReference type="GO" id="GO:0005886">
    <property type="term" value="C:plasma membrane"/>
    <property type="evidence" value="ECO:0007669"/>
    <property type="project" value="UniProtKB-SubCell"/>
</dbReference>
<evidence type="ECO:0000256" key="2">
    <source>
        <dbReference type="ARBA" id="ARBA00010187"/>
    </source>
</evidence>
<feature type="compositionally biased region" description="Polar residues" evidence="5">
    <location>
        <begin position="784"/>
        <end position="805"/>
    </location>
</feature>
<evidence type="ECO:0000259" key="7">
    <source>
        <dbReference type="PROSITE" id="PS50003"/>
    </source>
</evidence>
<keyword evidence="6" id="KW-0812">Transmembrane</keyword>
<feature type="transmembrane region" description="Helical" evidence="6">
    <location>
        <begin position="1308"/>
        <end position="1341"/>
    </location>
</feature>
<dbReference type="SMART" id="SM00233">
    <property type="entry name" value="PH"/>
    <property type="match status" value="1"/>
</dbReference>
<keyword evidence="3" id="KW-1003">Cell membrane</keyword>
<feature type="region of interest" description="Disordered" evidence="5">
    <location>
        <begin position="982"/>
        <end position="1032"/>
    </location>
</feature>
<keyword evidence="9" id="KW-1185">Reference proteome</keyword>
<dbReference type="InterPro" id="IPR016024">
    <property type="entry name" value="ARM-type_fold"/>
</dbReference>
<evidence type="ECO:0000256" key="5">
    <source>
        <dbReference type="SAM" id="MobiDB-lite"/>
    </source>
</evidence>
<keyword evidence="4 6" id="KW-0472">Membrane</keyword>
<accession>A0A182PQF7</accession>
<dbReference type="PANTHER" id="PTHR21630:SF10">
    <property type="entry name" value="VENTRICULAR ZONE-EXPRESSED PH DOMAIN-CONTAINING PROTEIN HOMOLOG 1"/>
    <property type="match status" value="1"/>
</dbReference>
<feature type="compositionally biased region" description="Polar residues" evidence="5">
    <location>
        <begin position="1023"/>
        <end position="1032"/>
    </location>
</feature>
<feature type="region of interest" description="Disordered" evidence="5">
    <location>
        <begin position="384"/>
        <end position="412"/>
    </location>
</feature>
<evidence type="ECO:0000256" key="3">
    <source>
        <dbReference type="ARBA" id="ARBA00022475"/>
    </source>
</evidence>
<feature type="domain" description="PH" evidence="7">
    <location>
        <begin position="1062"/>
        <end position="1160"/>
    </location>
</feature>
<evidence type="ECO:0000313" key="9">
    <source>
        <dbReference type="Proteomes" id="UP000075885"/>
    </source>
</evidence>
<dbReference type="Gene3D" id="2.30.29.30">
    <property type="entry name" value="Pleckstrin-homology domain (PH domain)/Phosphotyrosine-binding domain (PTB)"/>
    <property type="match status" value="1"/>
</dbReference>
<evidence type="ECO:0000313" key="8">
    <source>
        <dbReference type="EnsemblMetazoa" id="AEPI009188-PA"/>
    </source>
</evidence>
<feature type="compositionally biased region" description="Low complexity" evidence="5">
    <location>
        <begin position="995"/>
        <end position="1004"/>
    </location>
</feature>
<dbReference type="SUPFAM" id="SSF48371">
    <property type="entry name" value="ARM repeat"/>
    <property type="match status" value="1"/>
</dbReference>
<organism evidence="8 9">
    <name type="scientific">Anopheles epiroticus</name>
    <dbReference type="NCBI Taxonomy" id="199890"/>
    <lineage>
        <taxon>Eukaryota</taxon>
        <taxon>Metazoa</taxon>
        <taxon>Ecdysozoa</taxon>
        <taxon>Arthropoda</taxon>
        <taxon>Hexapoda</taxon>
        <taxon>Insecta</taxon>
        <taxon>Pterygota</taxon>
        <taxon>Neoptera</taxon>
        <taxon>Endopterygota</taxon>
        <taxon>Diptera</taxon>
        <taxon>Nematocera</taxon>
        <taxon>Culicoidea</taxon>
        <taxon>Culicidae</taxon>
        <taxon>Anophelinae</taxon>
        <taxon>Anopheles</taxon>
    </lineage>
</organism>
<feature type="region of interest" description="Disordered" evidence="5">
    <location>
        <begin position="775"/>
        <end position="805"/>
    </location>
</feature>
<comment type="subcellular location">
    <subcellularLocation>
        <location evidence="1">Cell membrane</location>
        <topology evidence="1">Peripheral membrane protein</topology>
        <orientation evidence="1">Cytoplasmic side</orientation>
    </subcellularLocation>
</comment>
<comment type="similarity">
    <text evidence="2">Belongs to the MELT/VEPH family.</text>
</comment>
<sequence length="1364" mass="146694">MHDLFTTVLSKRDLSRAGELFSIADYEIVNDLTEVLEEISSIISHEDYLHNSNDQSVIEICINRVTSCIKKTHTIEKHCAGLVNLLETCLRYNLQPTGKEVDPPHAKISSDIISSIFLNYNKQVVMEVTLPVAVKFLNQGNLELSRNLASYLSSAAIEYSYLLSPHVHLILESLFGGNFGLCHVLSQIYEATPNPINDAGPKFVEIVPRCELQEQLVILQLLVTIAKLKPSCLTESIPSLLELATTRPPLSAAALLVLLKLAESKPIKLAEYTEAFKLIANSVPQTVGFVAQILSAIGRCGKDRAQVALDFVLEHLPRADRPLQTILLNEATKLCTKYPVLFTDKVTSVVRQRQLSNNSQIKQTASGGVTIVNLNSSATPLPISATTSSTLGTTTSPTYTGGVQGNGMNGSSTSAAAVAVQGSTGVLGSIGYNNIQQQQQQQQHHHQQHHGYDHGRAIVSKTPNVAIVSNGHTHTGGSSALMSTVINTSNGTTLSSTIHPVLLTNFMNAANGIPSSTSSGTGTVVNGTTVVSPTPHHTGYTRNRPKLGDSRSTGRLHSGGGGGNKSTTRLNNAGGSMGGLHKSRLGSSQLINQFNGEIGAGVSIEPDKPTTAGGGAITSNGPSLADGSTSYNIIMQHSNNSSSNHHHSSGNVAIKGMMASSGSGGALLGNSIPPPLSQHVTITGENKWGIPQTKITSCGVTVTTSPTRAPRPYSHGPGNTLMGSTGALGGKSSLVGLNQSTGSIGIQVHHASPASPTMFNNHSQQTSPQLTTTLSLHSSDDPSNQVIVSGPATVTTRPRGTSDNRSVTILNASSNATTTRMSVFEPYPMRDTIQHFCEKHLDKIKAYTESVAQRIPPPAKCIIEERRAKKMAKLHFACQVRGPHCLYSRTMFTMRTRNPRTWIHLMFLDLQARAGKNALSSWDPSVSRLKHCWDTLKCENRTFITLVTSAFPNGKEQEALVNELRHAGFFDVFEMGPVTVDPDNPTAGGGGPVQATTAGVETTTGGAGTVTRPSSGLPLPSGGDTSAVSNGGSSEDLEVLQWGCFLCHHPEKAIGFLHGNNQPVIEGQLKEKKGKWRLFRRWRTRYFTLSGAHLSCKGSVSEAGGESIDVNQIRSVKVSRGARNIPKAFEIFTGDQTLILKPKDGNKAEEWVQCLSIVLAHSQLDLKHERTAGRNDRRAALRTVGQLVRNDQAPLATHLHAGHAKIPTLDHLATAEGKLQARALVGAIEHLVVRLQPTFVVHGNLLARLRFRPIANLQILHHQSVLQRANAALLLILLLLFLFLRCCILRALGIAIRQLCLFRFRLLVLLFLLIVVVIVVVLLLIIIIVLIILAILIIVFARDSPTTRTNSLPARSIGNSRTVF</sequence>
<reference evidence="8" key="2">
    <citation type="submission" date="2020-05" db="UniProtKB">
        <authorList>
            <consortium name="EnsemblMetazoa"/>
        </authorList>
    </citation>
    <scope>IDENTIFICATION</scope>
    <source>
        <strain evidence="8">Epiroticus2</strain>
    </source>
</reference>
<dbReference type="InterPro" id="IPR039888">
    <property type="entry name" value="Melted-like"/>
</dbReference>
<dbReference type="SUPFAM" id="SSF50729">
    <property type="entry name" value="PH domain-like"/>
    <property type="match status" value="1"/>
</dbReference>